<dbReference type="EMBL" id="LCYG01000152">
    <property type="protein sequence ID" value="KLK89460.1"/>
    <property type="molecule type" value="Genomic_DNA"/>
</dbReference>
<dbReference type="PATRIC" id="fig|1225564.3.peg.1388"/>
<evidence type="ECO:0000313" key="2">
    <source>
        <dbReference type="EMBL" id="KLK89460.1"/>
    </source>
</evidence>
<comment type="caution">
    <text evidence="2">The sequence shown here is derived from an EMBL/GenBank/DDBJ whole genome shotgun (WGS) entry which is preliminary data.</text>
</comment>
<dbReference type="AlphaFoldDB" id="A0A0H1R2N6"/>
<sequence length="61" mass="6516">MAQEGQAFRGDQHLDASRHPGLAADQSGAFQGQDHLVHGGRSDLEVALHIGLGRGRSWTLV</sequence>
<gene>
    <name evidence="2" type="ORF">AA309_31295</name>
</gene>
<dbReference type="Proteomes" id="UP000035489">
    <property type="component" value="Unassembled WGS sequence"/>
</dbReference>
<proteinExistence type="predicted"/>
<protein>
    <submittedName>
        <fullName evidence="2">Uncharacterized protein</fullName>
    </submittedName>
</protein>
<evidence type="ECO:0000256" key="1">
    <source>
        <dbReference type="SAM" id="MobiDB-lite"/>
    </source>
</evidence>
<keyword evidence="3" id="KW-1185">Reference proteome</keyword>
<accession>A0A0H1R2N6</accession>
<name>A0A0H1R2N6_9HYPH</name>
<organism evidence="2 3">
    <name type="scientific">Microvirga vignae</name>
    <dbReference type="NCBI Taxonomy" id="1225564"/>
    <lineage>
        <taxon>Bacteria</taxon>
        <taxon>Pseudomonadati</taxon>
        <taxon>Pseudomonadota</taxon>
        <taxon>Alphaproteobacteria</taxon>
        <taxon>Hyphomicrobiales</taxon>
        <taxon>Methylobacteriaceae</taxon>
        <taxon>Microvirga</taxon>
    </lineage>
</organism>
<feature type="region of interest" description="Disordered" evidence="1">
    <location>
        <begin position="1"/>
        <end position="36"/>
    </location>
</feature>
<reference evidence="2 3" key="1">
    <citation type="submission" date="2015-05" db="EMBL/GenBank/DDBJ databases">
        <title>Draft genome sequence of Microvirga vignae strain BR3299, a novel nitrogen fixing bacteria isolated from Brazil semi-aired region.</title>
        <authorList>
            <person name="Zilli J.E."/>
            <person name="Passos S.R."/>
            <person name="Leite J."/>
            <person name="Baldani J.I."/>
            <person name="Xavier G.R."/>
            <person name="Rumjaneck N.G."/>
            <person name="Simoes-Araujo J.L."/>
        </authorList>
    </citation>
    <scope>NUCLEOTIDE SEQUENCE [LARGE SCALE GENOMIC DNA]</scope>
    <source>
        <strain evidence="2 3">BR3299</strain>
    </source>
</reference>
<evidence type="ECO:0000313" key="3">
    <source>
        <dbReference type="Proteomes" id="UP000035489"/>
    </source>
</evidence>